<comment type="caution">
    <text evidence="11">The sequence shown here is derived from an EMBL/GenBank/DDBJ whole genome shotgun (WGS) entry which is preliminary data.</text>
</comment>
<dbReference type="InterPro" id="IPR048674">
    <property type="entry name" value="COQ9_HTH"/>
</dbReference>
<dbReference type="Proteomes" id="UP001186944">
    <property type="component" value="Unassembled WGS sequence"/>
</dbReference>
<feature type="domain" description="COQ9 C-terminal" evidence="9">
    <location>
        <begin position="199"/>
        <end position="268"/>
    </location>
</feature>
<keyword evidence="5" id="KW-0809">Transit peptide</keyword>
<dbReference type="NCBIfam" id="TIGR02396">
    <property type="entry name" value="diverge_rpsU"/>
    <property type="match status" value="1"/>
</dbReference>
<evidence type="ECO:0000259" key="9">
    <source>
        <dbReference type="Pfam" id="PF08511"/>
    </source>
</evidence>
<dbReference type="Gene3D" id="1.10.357.10">
    <property type="entry name" value="Tetracycline Repressor, domain 2"/>
    <property type="match status" value="1"/>
</dbReference>
<comment type="function">
    <text evidence="8">Membrane-associated protein that warps the membrane surface to access and bind aromatic isoprenes with high specificity, including ubiquinone (CoQ) isoprene intermediates and presents them directly to Coq7, therefore facilitating the Coq7-mediated hydroxylase step. Participates in the biosynthesis of coenzyme Q, also named ubiquinone, an essential lipid-soluble electron transporter for aerobic cellular respiration.</text>
</comment>
<dbReference type="PANTHER" id="PTHR21427">
    <property type="entry name" value="UBIQUINONE BIOSYNTHESIS PROTEIN COQ9, MITOCHONDRIAL"/>
    <property type="match status" value="1"/>
</dbReference>
<evidence type="ECO:0000256" key="4">
    <source>
        <dbReference type="ARBA" id="ARBA00022688"/>
    </source>
</evidence>
<accession>A0AA88Y1P1</accession>
<comment type="similarity">
    <text evidence="3 8">Belongs to the COQ9 family.</text>
</comment>
<evidence type="ECO:0000256" key="2">
    <source>
        <dbReference type="ARBA" id="ARBA00004749"/>
    </source>
</evidence>
<sequence length="293" mass="33516">MYIPVAEGTFFIRTALFEPFLAHYGFVAIHRQTSRSVLLGRQKRLLSTHKRLLSTHVNGSDTNNGNSGEVKTDEVLIGSKESYVNEEFYEEGEEGGEETEEEYHTKERILRASLPFVHQHGWTKNAIAAGAEQEGLPSVAHGMFPRGGVELVFYLLQTMKIKTGPFIKEAVEMRLRMITPYMDKWPQAMAIQTLPQNAPEAWSNLGNLVDEIWYYAGDRSNDFNYYTKRGSLAAIYKATEIYMLQDKSDDWQDTWEFLNRRLADVNNAGKNVKNVSDRLLLNLVRLTLVFISH</sequence>
<evidence type="ECO:0000313" key="12">
    <source>
        <dbReference type="Proteomes" id="UP001186944"/>
    </source>
</evidence>
<evidence type="ECO:0000256" key="7">
    <source>
        <dbReference type="ARBA" id="ARBA00023128"/>
    </source>
</evidence>
<name>A0AA88Y1P1_PINIB</name>
<feature type="domain" description="Ubiquinone biosynthesis protein COQ9 HTH" evidence="10">
    <location>
        <begin position="106"/>
        <end position="132"/>
    </location>
</feature>
<evidence type="ECO:0000313" key="11">
    <source>
        <dbReference type="EMBL" id="KAK3096695.1"/>
    </source>
</evidence>
<evidence type="ECO:0000256" key="1">
    <source>
        <dbReference type="ARBA" id="ARBA00004173"/>
    </source>
</evidence>
<dbReference type="InterPro" id="IPR013718">
    <property type="entry name" value="COQ9_C"/>
</dbReference>
<dbReference type="EMBL" id="VSWD01000007">
    <property type="protein sequence ID" value="KAK3096695.1"/>
    <property type="molecule type" value="Genomic_DNA"/>
</dbReference>
<keyword evidence="4 8" id="KW-0831">Ubiquinone biosynthesis</keyword>
<evidence type="ECO:0000256" key="6">
    <source>
        <dbReference type="ARBA" id="ARBA00023121"/>
    </source>
</evidence>
<gene>
    <name evidence="11" type="ORF">FSP39_002447</name>
</gene>
<evidence type="ECO:0000256" key="8">
    <source>
        <dbReference type="RuleBase" id="RU366063"/>
    </source>
</evidence>
<dbReference type="GO" id="GO:0006744">
    <property type="term" value="P:ubiquinone biosynthetic process"/>
    <property type="evidence" value="ECO:0007669"/>
    <property type="project" value="UniProtKB-UniRule"/>
</dbReference>
<keyword evidence="6 8" id="KW-0446">Lipid-binding</keyword>
<comment type="subcellular location">
    <subcellularLocation>
        <location evidence="1 8">Mitochondrion</location>
    </subcellularLocation>
</comment>
<dbReference type="PANTHER" id="PTHR21427:SF19">
    <property type="entry name" value="UBIQUINONE BIOSYNTHESIS PROTEIN COQ9, MITOCHONDRIAL"/>
    <property type="match status" value="1"/>
</dbReference>
<dbReference type="Pfam" id="PF08511">
    <property type="entry name" value="COQ9"/>
    <property type="match status" value="1"/>
</dbReference>
<dbReference type="Pfam" id="PF21392">
    <property type="entry name" value="COQ9_N"/>
    <property type="match status" value="1"/>
</dbReference>
<proteinExistence type="inferred from homology"/>
<dbReference type="InterPro" id="IPR012762">
    <property type="entry name" value="Ubiq_biosynth_COQ9"/>
</dbReference>
<organism evidence="11 12">
    <name type="scientific">Pinctada imbricata</name>
    <name type="common">Atlantic pearl-oyster</name>
    <name type="synonym">Pinctada martensii</name>
    <dbReference type="NCBI Taxonomy" id="66713"/>
    <lineage>
        <taxon>Eukaryota</taxon>
        <taxon>Metazoa</taxon>
        <taxon>Spiralia</taxon>
        <taxon>Lophotrochozoa</taxon>
        <taxon>Mollusca</taxon>
        <taxon>Bivalvia</taxon>
        <taxon>Autobranchia</taxon>
        <taxon>Pteriomorphia</taxon>
        <taxon>Pterioida</taxon>
        <taxon>Pterioidea</taxon>
        <taxon>Pteriidae</taxon>
        <taxon>Pinctada</taxon>
    </lineage>
</organism>
<dbReference type="GO" id="GO:0005743">
    <property type="term" value="C:mitochondrial inner membrane"/>
    <property type="evidence" value="ECO:0007669"/>
    <property type="project" value="TreeGrafter"/>
</dbReference>
<keyword evidence="7 8" id="KW-0496">Mitochondrion</keyword>
<keyword evidence="12" id="KW-1185">Reference proteome</keyword>
<dbReference type="AlphaFoldDB" id="A0AA88Y1P1"/>
<evidence type="ECO:0000259" key="10">
    <source>
        <dbReference type="Pfam" id="PF21392"/>
    </source>
</evidence>
<evidence type="ECO:0000256" key="5">
    <source>
        <dbReference type="ARBA" id="ARBA00022946"/>
    </source>
</evidence>
<protein>
    <recommendedName>
        <fullName evidence="8">Ubiquinone biosynthesis protein</fullName>
    </recommendedName>
</protein>
<evidence type="ECO:0000256" key="3">
    <source>
        <dbReference type="ARBA" id="ARBA00010766"/>
    </source>
</evidence>
<comment type="pathway">
    <text evidence="2 8">Cofactor biosynthesis; ubiquinone biosynthesis.</text>
</comment>
<reference evidence="11" key="1">
    <citation type="submission" date="2019-08" db="EMBL/GenBank/DDBJ databases">
        <title>The improved chromosome-level genome for the pearl oyster Pinctada fucata martensii using PacBio sequencing and Hi-C.</title>
        <authorList>
            <person name="Zheng Z."/>
        </authorList>
    </citation>
    <scope>NUCLEOTIDE SEQUENCE</scope>
    <source>
        <strain evidence="11">ZZ-2019</strain>
        <tissue evidence="11">Adductor muscle</tissue>
    </source>
</reference>
<dbReference type="GO" id="GO:0008289">
    <property type="term" value="F:lipid binding"/>
    <property type="evidence" value="ECO:0007669"/>
    <property type="project" value="UniProtKB-UniRule"/>
</dbReference>